<protein>
    <submittedName>
        <fullName evidence="3">440_t:CDS:1</fullName>
    </submittedName>
</protein>
<feature type="transmembrane region" description="Helical" evidence="1">
    <location>
        <begin position="279"/>
        <end position="305"/>
    </location>
</feature>
<dbReference type="OrthoDB" id="2536450at2759"/>
<dbReference type="EMBL" id="CAJVPY010013696">
    <property type="protein sequence ID" value="CAG8742165.1"/>
    <property type="molecule type" value="Genomic_DNA"/>
</dbReference>
<evidence type="ECO:0000313" key="3">
    <source>
        <dbReference type="EMBL" id="CAG8742165.1"/>
    </source>
</evidence>
<reference evidence="3" key="1">
    <citation type="submission" date="2021-06" db="EMBL/GenBank/DDBJ databases">
        <authorList>
            <person name="Kallberg Y."/>
            <person name="Tangrot J."/>
            <person name="Rosling A."/>
        </authorList>
    </citation>
    <scope>NUCLEOTIDE SEQUENCE</scope>
    <source>
        <strain evidence="3">MA453B</strain>
    </source>
</reference>
<dbReference type="PANTHER" id="PTHR34862:SF1">
    <property type="entry name" value="SPARK DOMAIN-CONTAINING PROTEIN"/>
    <property type="match status" value="1"/>
</dbReference>
<keyword evidence="1" id="KW-0472">Membrane</keyword>
<feature type="non-terminal residue" evidence="3">
    <location>
        <position position="331"/>
    </location>
</feature>
<sequence>MKNLTLILVIILNITLFSTLVFSQVEPRNFTTAVNNVTSVAGFIVKGYTVVSPVNITPTCQSRLEQIYNSSDINACIPFISLSSLLSQSSTPSDSMLLYDAICSLQRCTDTFISSTLSSFKLDCTSDLATNNPAIYGVELLFTFYSPLISSYCFKNSTGGSCILKYREDYALYAGAGVSFAIPNPLNFTVLPDITNVPYLIVCTNCVKAMANTFLNYLSSNPGDYAIIGTNQGDINNRKTQYTAKCGSSFLDGEIPDTTNPILSTSKPSSSSNVFDNPLYKGLIIGGIALVLVLIVLFTIGCCIYKKVKKANKSSKIDYIPTPGTSTETRE</sequence>
<keyword evidence="1" id="KW-1133">Transmembrane helix</keyword>
<organism evidence="3 4">
    <name type="scientific">Dentiscutata erythropus</name>
    <dbReference type="NCBI Taxonomy" id="1348616"/>
    <lineage>
        <taxon>Eukaryota</taxon>
        <taxon>Fungi</taxon>
        <taxon>Fungi incertae sedis</taxon>
        <taxon>Mucoromycota</taxon>
        <taxon>Glomeromycotina</taxon>
        <taxon>Glomeromycetes</taxon>
        <taxon>Diversisporales</taxon>
        <taxon>Gigasporaceae</taxon>
        <taxon>Dentiscutata</taxon>
    </lineage>
</organism>
<comment type="caution">
    <text evidence="3">The sequence shown here is derived from an EMBL/GenBank/DDBJ whole genome shotgun (WGS) entry which is preliminary data.</text>
</comment>
<feature type="signal peptide" evidence="2">
    <location>
        <begin position="1"/>
        <end position="23"/>
    </location>
</feature>
<evidence type="ECO:0000313" key="4">
    <source>
        <dbReference type="Proteomes" id="UP000789405"/>
    </source>
</evidence>
<keyword evidence="2" id="KW-0732">Signal</keyword>
<feature type="chain" id="PRO_5040239485" evidence="2">
    <location>
        <begin position="24"/>
        <end position="331"/>
    </location>
</feature>
<proteinExistence type="predicted"/>
<gene>
    <name evidence="3" type="ORF">DERYTH_LOCUS16103</name>
</gene>
<dbReference type="PANTHER" id="PTHR34862">
    <property type="entry name" value="SPARK DOMAIN-CONTAINING PROTEIN"/>
    <property type="match status" value="1"/>
</dbReference>
<dbReference type="Proteomes" id="UP000789405">
    <property type="component" value="Unassembled WGS sequence"/>
</dbReference>
<keyword evidence="1" id="KW-0812">Transmembrane</keyword>
<name>A0A9N9IMN7_9GLOM</name>
<evidence type="ECO:0000256" key="1">
    <source>
        <dbReference type="SAM" id="Phobius"/>
    </source>
</evidence>
<evidence type="ECO:0000256" key="2">
    <source>
        <dbReference type="SAM" id="SignalP"/>
    </source>
</evidence>
<dbReference type="AlphaFoldDB" id="A0A9N9IMN7"/>
<accession>A0A9N9IMN7</accession>
<keyword evidence="4" id="KW-1185">Reference proteome</keyword>